<name>A0ABV3NLH0_9BACI</name>
<dbReference type="EMBL" id="JBDGII010000039">
    <property type="protein sequence ID" value="MEW7079931.1"/>
    <property type="molecule type" value="Genomic_DNA"/>
</dbReference>
<sequence length="66" mass="7616">MLEYDSSRKMKVIQRDRLHAAMNAAPAQEQKSAGAYFQGRRQCRKKFSTSGRMKIPSQIFRIDSHA</sequence>
<reference evidence="1 2" key="1">
    <citation type="submission" date="2024-04" db="EMBL/GenBank/DDBJ databases">
        <title>Bacterial genomes from commercial probiotics.</title>
        <authorList>
            <person name="Brady R."/>
            <person name="Call G.B."/>
            <person name="Chaston J.M."/>
        </authorList>
    </citation>
    <scope>NUCLEOTIDE SEQUENCE [LARGE SCALE GENOMIC DNA]</scope>
    <source>
        <strain evidence="2">gbc_m</strain>
    </source>
</reference>
<protein>
    <submittedName>
        <fullName evidence="1">Uncharacterized protein</fullName>
    </submittedName>
</protein>
<dbReference type="Proteomes" id="UP001555176">
    <property type="component" value="Unassembled WGS sequence"/>
</dbReference>
<gene>
    <name evidence="1" type="ORF">ABC651_13090</name>
</gene>
<dbReference type="RefSeq" id="WP_017550899.1">
    <property type="nucleotide sequence ID" value="NZ_JBBEWJ010000001.1"/>
</dbReference>
<evidence type="ECO:0000313" key="2">
    <source>
        <dbReference type="Proteomes" id="UP001555176"/>
    </source>
</evidence>
<comment type="caution">
    <text evidence="1">The sequence shown here is derived from an EMBL/GenBank/DDBJ whole genome shotgun (WGS) entry which is preliminary data.</text>
</comment>
<organism evidence="1 2">
    <name type="scientific">Heyndrickxia faecalis</name>
    <dbReference type="NCBI Taxonomy" id="2824910"/>
    <lineage>
        <taxon>Bacteria</taxon>
        <taxon>Bacillati</taxon>
        <taxon>Bacillota</taxon>
        <taxon>Bacilli</taxon>
        <taxon>Bacillales</taxon>
        <taxon>Bacillaceae</taxon>
        <taxon>Heyndrickxia</taxon>
    </lineage>
</organism>
<accession>A0ABV3NLH0</accession>
<proteinExistence type="predicted"/>
<evidence type="ECO:0000313" key="1">
    <source>
        <dbReference type="EMBL" id="MEW7079931.1"/>
    </source>
</evidence>
<keyword evidence="2" id="KW-1185">Reference proteome</keyword>